<gene>
    <name evidence="2" type="ORF">EX895_005093</name>
</gene>
<dbReference type="RefSeq" id="XP_029738253.1">
    <property type="nucleotide sequence ID" value="XM_029885687.1"/>
</dbReference>
<feature type="compositionally biased region" description="Basic and acidic residues" evidence="1">
    <location>
        <begin position="119"/>
        <end position="143"/>
    </location>
</feature>
<dbReference type="AlphaFoldDB" id="A0A4U7KSM5"/>
<feature type="compositionally biased region" description="Polar residues" evidence="1">
    <location>
        <begin position="405"/>
        <end position="416"/>
    </location>
</feature>
<feature type="region of interest" description="Disordered" evidence="1">
    <location>
        <begin position="119"/>
        <end position="164"/>
    </location>
</feature>
<proteinExistence type="predicted"/>
<organism evidence="2 3">
    <name type="scientific">Sporisorium graminicola</name>
    <dbReference type="NCBI Taxonomy" id="280036"/>
    <lineage>
        <taxon>Eukaryota</taxon>
        <taxon>Fungi</taxon>
        <taxon>Dikarya</taxon>
        <taxon>Basidiomycota</taxon>
        <taxon>Ustilaginomycotina</taxon>
        <taxon>Ustilaginomycetes</taxon>
        <taxon>Ustilaginales</taxon>
        <taxon>Ustilaginaceae</taxon>
        <taxon>Sporisorium</taxon>
    </lineage>
</organism>
<dbReference type="EMBL" id="SRRM01000018">
    <property type="protein sequence ID" value="TKY86268.1"/>
    <property type="molecule type" value="Genomic_DNA"/>
</dbReference>
<name>A0A4U7KSM5_9BASI</name>
<dbReference type="KEGG" id="sgra:EX895_005093"/>
<evidence type="ECO:0000313" key="3">
    <source>
        <dbReference type="Proteomes" id="UP000306050"/>
    </source>
</evidence>
<feature type="compositionally biased region" description="Polar residues" evidence="1">
    <location>
        <begin position="222"/>
        <end position="240"/>
    </location>
</feature>
<feature type="compositionally biased region" description="Gly residues" evidence="1">
    <location>
        <begin position="352"/>
        <end position="361"/>
    </location>
</feature>
<feature type="region of interest" description="Disordered" evidence="1">
    <location>
        <begin position="40"/>
        <end position="60"/>
    </location>
</feature>
<evidence type="ECO:0000313" key="2">
    <source>
        <dbReference type="EMBL" id="TKY86268.1"/>
    </source>
</evidence>
<feature type="region of interest" description="Disordered" evidence="1">
    <location>
        <begin position="352"/>
        <end position="422"/>
    </location>
</feature>
<feature type="compositionally biased region" description="Polar residues" evidence="1">
    <location>
        <begin position="309"/>
        <end position="331"/>
    </location>
</feature>
<feature type="compositionally biased region" description="Polar residues" evidence="1">
    <location>
        <begin position="49"/>
        <end position="60"/>
    </location>
</feature>
<reference evidence="2 3" key="1">
    <citation type="submission" date="2019-05" db="EMBL/GenBank/DDBJ databases">
        <title>Sporisorium graminicola CBS 10092 draft sequencing and annotation.</title>
        <authorList>
            <person name="Solano-Gonzalez S."/>
            <person name="Caddick M.X."/>
            <person name="Darby A."/>
        </authorList>
    </citation>
    <scope>NUCLEOTIDE SEQUENCE [LARGE SCALE GENOMIC DNA]</scope>
    <source>
        <strain evidence="2 3">CBS 10092</strain>
    </source>
</reference>
<feature type="region of interest" description="Disordered" evidence="1">
    <location>
        <begin position="309"/>
        <end position="334"/>
    </location>
</feature>
<dbReference type="GeneID" id="40727988"/>
<dbReference type="OrthoDB" id="2547445at2759"/>
<evidence type="ECO:0000256" key="1">
    <source>
        <dbReference type="SAM" id="MobiDB-lite"/>
    </source>
</evidence>
<sequence>MLTAVRADAVVQDPMKAQANSFGWLAIRNVTYCLSSDPDPANKPRGVQPKTNNFASLGSGAPTTKQLTGMGDSVVVLYHPENTNKAIAWCNTLVAFQSTEHVKCHIALPTCQRCDAVRSKDGTEDRVATTEATKGREREEIGKNRAPSGKLGQPRTPKIQAGTDGYYDTLVALQRKGAGGRDPNDPWVRAPGESDQTAKPQAGTQPQTQPQPASQHAAEAFYSSTQPDSQPGSTPRQGYESSIPVDVDASTDPELEAAISEFQDYCENKLTLAVRADCPLHMVRSWTDEPPFDLQRFCMTLRGANGYTLHTTDRPSTSPSYGGLQASSTGAQMGGDGQSEIGNVAGGITGTAGTVGKGGSNDTGKSKGSIGGDKNRVDGTSAAGALDPNDPLIPFPTDDDGKVTTLASSPATQPKTQAAKRN</sequence>
<protein>
    <submittedName>
        <fullName evidence="2">Uncharacterized protein</fullName>
    </submittedName>
</protein>
<feature type="region of interest" description="Disordered" evidence="1">
    <location>
        <begin position="176"/>
        <end position="247"/>
    </location>
</feature>
<comment type="caution">
    <text evidence="2">The sequence shown here is derived from an EMBL/GenBank/DDBJ whole genome shotgun (WGS) entry which is preliminary data.</text>
</comment>
<keyword evidence="3" id="KW-1185">Reference proteome</keyword>
<feature type="compositionally biased region" description="Low complexity" evidence="1">
    <location>
        <begin position="197"/>
        <end position="218"/>
    </location>
</feature>
<accession>A0A4U7KSM5</accession>
<dbReference type="Proteomes" id="UP000306050">
    <property type="component" value="Chromosome SGRAM_5"/>
</dbReference>